<feature type="region of interest" description="Disordered" evidence="1">
    <location>
        <begin position="19"/>
        <end position="43"/>
    </location>
</feature>
<feature type="region of interest" description="Disordered" evidence="1">
    <location>
        <begin position="702"/>
        <end position="867"/>
    </location>
</feature>
<feature type="transmembrane region" description="Helical" evidence="2">
    <location>
        <begin position="184"/>
        <end position="205"/>
    </location>
</feature>
<feature type="region of interest" description="Disordered" evidence="1">
    <location>
        <begin position="415"/>
        <end position="512"/>
    </location>
</feature>
<evidence type="ECO:0000256" key="1">
    <source>
        <dbReference type="SAM" id="MobiDB-lite"/>
    </source>
</evidence>
<evidence type="ECO:0008006" key="5">
    <source>
        <dbReference type="Google" id="ProtNLM"/>
    </source>
</evidence>
<feature type="compositionally biased region" description="Polar residues" evidence="1">
    <location>
        <begin position="118"/>
        <end position="127"/>
    </location>
</feature>
<feature type="compositionally biased region" description="Polar residues" evidence="1">
    <location>
        <begin position="798"/>
        <end position="812"/>
    </location>
</feature>
<evidence type="ECO:0000313" key="3">
    <source>
        <dbReference type="EMBL" id="PWN20115.1"/>
    </source>
</evidence>
<feature type="transmembrane region" description="Helical" evidence="2">
    <location>
        <begin position="342"/>
        <end position="362"/>
    </location>
</feature>
<accession>A0A316UAQ2</accession>
<dbReference type="GeneID" id="37014517"/>
<dbReference type="EMBL" id="KZ819329">
    <property type="protein sequence ID" value="PWN20115.1"/>
    <property type="molecule type" value="Genomic_DNA"/>
</dbReference>
<feature type="transmembrane region" description="Helical" evidence="2">
    <location>
        <begin position="312"/>
        <end position="330"/>
    </location>
</feature>
<dbReference type="AlphaFoldDB" id="A0A316UAQ2"/>
<feature type="compositionally biased region" description="Low complexity" evidence="1">
    <location>
        <begin position="658"/>
        <end position="682"/>
    </location>
</feature>
<feature type="compositionally biased region" description="Low complexity" evidence="1">
    <location>
        <begin position="91"/>
        <end position="107"/>
    </location>
</feature>
<feature type="compositionally biased region" description="Polar residues" evidence="1">
    <location>
        <begin position="622"/>
        <end position="650"/>
    </location>
</feature>
<organism evidence="3 4">
    <name type="scientific">Pseudomicrostroma glucosiphilum</name>
    <dbReference type="NCBI Taxonomy" id="1684307"/>
    <lineage>
        <taxon>Eukaryota</taxon>
        <taxon>Fungi</taxon>
        <taxon>Dikarya</taxon>
        <taxon>Basidiomycota</taxon>
        <taxon>Ustilaginomycotina</taxon>
        <taxon>Exobasidiomycetes</taxon>
        <taxon>Microstromatales</taxon>
        <taxon>Microstromatales incertae sedis</taxon>
        <taxon>Pseudomicrostroma</taxon>
    </lineage>
</organism>
<feature type="non-terminal residue" evidence="3">
    <location>
        <position position="867"/>
    </location>
</feature>
<evidence type="ECO:0000256" key="2">
    <source>
        <dbReference type="SAM" id="Phobius"/>
    </source>
</evidence>
<keyword evidence="4" id="KW-1185">Reference proteome</keyword>
<feature type="compositionally biased region" description="Low complexity" evidence="1">
    <location>
        <begin position="774"/>
        <end position="791"/>
    </location>
</feature>
<feature type="compositionally biased region" description="Basic and acidic residues" evidence="1">
    <location>
        <begin position="759"/>
        <end position="772"/>
    </location>
</feature>
<feature type="transmembrane region" description="Helical" evidence="2">
    <location>
        <begin position="272"/>
        <end position="292"/>
    </location>
</feature>
<feature type="compositionally biased region" description="Low complexity" evidence="1">
    <location>
        <begin position="446"/>
        <end position="462"/>
    </location>
</feature>
<feature type="compositionally biased region" description="Acidic residues" evidence="1">
    <location>
        <begin position="745"/>
        <end position="758"/>
    </location>
</feature>
<feature type="region of interest" description="Disordered" evidence="1">
    <location>
        <begin position="88"/>
        <end position="127"/>
    </location>
</feature>
<feature type="region of interest" description="Disordered" evidence="1">
    <location>
        <begin position="528"/>
        <end position="557"/>
    </location>
</feature>
<evidence type="ECO:0000313" key="4">
    <source>
        <dbReference type="Proteomes" id="UP000245942"/>
    </source>
</evidence>
<feature type="region of interest" description="Disordered" evidence="1">
    <location>
        <begin position="600"/>
        <end position="682"/>
    </location>
</feature>
<feature type="compositionally biased region" description="Acidic residues" evidence="1">
    <location>
        <begin position="815"/>
        <end position="827"/>
    </location>
</feature>
<protein>
    <recommendedName>
        <fullName evidence="5">PalH-domain-containing protein</fullName>
    </recommendedName>
</protein>
<feature type="compositionally biased region" description="Polar residues" evidence="1">
    <location>
        <begin position="715"/>
        <end position="730"/>
    </location>
</feature>
<proteinExistence type="predicted"/>
<name>A0A316UAQ2_9BASI</name>
<gene>
    <name evidence="3" type="ORF">BCV69DRAFT_283648</name>
</gene>
<dbReference type="OrthoDB" id="3357304at2759"/>
<feature type="compositionally biased region" description="Low complexity" evidence="1">
    <location>
        <begin position="702"/>
        <end position="714"/>
    </location>
</feature>
<feature type="transmembrane region" description="Helical" evidence="2">
    <location>
        <begin position="151"/>
        <end position="172"/>
    </location>
</feature>
<feature type="compositionally biased region" description="Low complexity" evidence="1">
    <location>
        <begin position="540"/>
        <end position="557"/>
    </location>
</feature>
<feature type="transmembrane region" description="Helical" evidence="2">
    <location>
        <begin position="239"/>
        <end position="260"/>
    </location>
</feature>
<dbReference type="Proteomes" id="UP000245942">
    <property type="component" value="Unassembled WGS sequence"/>
</dbReference>
<reference evidence="3 4" key="1">
    <citation type="journal article" date="2018" name="Mol. Biol. Evol.">
        <title>Broad Genomic Sampling Reveals a Smut Pathogenic Ancestry of the Fungal Clade Ustilaginomycotina.</title>
        <authorList>
            <person name="Kijpornyongpan T."/>
            <person name="Mondo S.J."/>
            <person name="Barry K."/>
            <person name="Sandor L."/>
            <person name="Lee J."/>
            <person name="Lipzen A."/>
            <person name="Pangilinan J."/>
            <person name="LaButti K."/>
            <person name="Hainaut M."/>
            <person name="Henrissat B."/>
            <person name="Grigoriev I.V."/>
            <person name="Spatafora J.W."/>
            <person name="Aime M.C."/>
        </authorList>
    </citation>
    <scope>NUCLEOTIDE SEQUENCE [LARGE SCALE GENOMIC DNA]</scope>
    <source>
        <strain evidence="3 4">MCA 4718</strain>
    </source>
</reference>
<dbReference type="RefSeq" id="XP_025347275.1">
    <property type="nucleotide sequence ID" value="XM_025492783.1"/>
</dbReference>
<keyword evidence="2" id="KW-0812">Transmembrane</keyword>
<keyword evidence="2" id="KW-1133">Transmembrane helix</keyword>
<dbReference type="STRING" id="1684307.A0A316UAQ2"/>
<sequence>MAASAVSLLRSTLADQAAFAPRSSDWQQRGDGGSSSGGIEEVLQGNGLGMSASAANSRTMRYQKPVYQTDAPSAPEVVFDILSKRQAESDSATVTTPSTTTEPLETASGTVHLPTGVTDISGQPSATSEADARDNLLAIMPAFVFSMPAQILVTGINIALVSVIAVHLLFTVQYHLPLSRDNWILQMCSTLMLLVSLIVYLSVVFSSLQAQSHTWPYTFDYLAAAIPPTDGSWSTVRCAFYLIMRALTTLLIHLTHIQYLTLLYPSALEARLILWMLGPLAVIAAGMEFTALSPMDDVKTSDLGDAIRNICNSTLTLLYSCALLIWGGLVNRRRAWRSDGGTASFGGGAMGLAIMNTVMSFVQIRYDRLWWLPDICWTLTLWQSWLGFWWWVGAGMGIGEVEDREERAERRRKRLERQKRKAENHNGEEGSEILTGFKKLKDRLTGDSSQKTTSSSSTGGTLSRRRPKRADSAEDQAVPASDSMELQEVRTSREQGTPKSNAAPIPAADGAGSHELTNVSVVAPDHDQSLETQDDDTPVSAAGSSATTSGRSSSRGLAGRASILLQAYTPHFIQQRMRRLRIAHAAAAARAADEQSIVRSQVLGGTRQPGLRAMMLDRDQDVSQSRRNSRATGTGSRRQSSATVGTSGEKSSMAVDGRASSASKRTSSALGLAPSASATSLAADPLTPNSLSSTAYPASSASVSASASGSSSGAQDQTSIPRPSSTTSGSGLPRDTGVGNADTSDLSDDEDGVWVEEEGGPHDVRAQPDGAERSASTSGSGIALASSSAASNRPATEASPSRQSLHLQTNNPLREEEEEEEEGEGEDEERHTSSSGSATEIAPGQQFTSWTWRGGLSKARLRDRRTY</sequence>
<keyword evidence="2" id="KW-0472">Membrane</keyword>